<dbReference type="PIRSF" id="PIRSF002744">
    <property type="entry name" value="Pur-cyt_permease"/>
    <property type="match status" value="1"/>
</dbReference>
<evidence type="ECO:0000256" key="6">
    <source>
        <dbReference type="ARBA" id="ARBA00023136"/>
    </source>
</evidence>
<feature type="compositionally biased region" description="Basic and acidic residues" evidence="8">
    <location>
        <begin position="11"/>
        <end position="24"/>
    </location>
</feature>
<feature type="transmembrane region" description="Helical" evidence="9">
    <location>
        <begin position="137"/>
        <end position="155"/>
    </location>
</feature>
<feature type="transmembrane region" description="Helical" evidence="9">
    <location>
        <begin position="197"/>
        <end position="216"/>
    </location>
</feature>
<feature type="transmembrane region" description="Helical" evidence="9">
    <location>
        <begin position="236"/>
        <end position="259"/>
    </location>
</feature>
<keyword evidence="5 9" id="KW-1133">Transmembrane helix</keyword>
<evidence type="ECO:0000256" key="8">
    <source>
        <dbReference type="SAM" id="MobiDB-lite"/>
    </source>
</evidence>
<comment type="subcellular location">
    <subcellularLocation>
        <location evidence="1">Membrane</location>
        <topology evidence="1">Multi-pass membrane protein</topology>
    </subcellularLocation>
</comment>
<keyword evidence="6 7" id="KW-0472">Membrane</keyword>
<evidence type="ECO:0000256" key="1">
    <source>
        <dbReference type="ARBA" id="ARBA00004141"/>
    </source>
</evidence>
<dbReference type="RefSeq" id="WP_165339647.1">
    <property type="nucleotide sequence ID" value="NZ_JAAKZX010000031.1"/>
</dbReference>
<feature type="transmembrane region" description="Helical" evidence="9">
    <location>
        <begin position="31"/>
        <end position="52"/>
    </location>
</feature>
<feature type="transmembrane region" description="Helical" evidence="9">
    <location>
        <begin position="352"/>
        <end position="375"/>
    </location>
</feature>
<dbReference type="EMBL" id="JAAKZX010000031">
    <property type="protein sequence ID" value="NGO43032.1"/>
    <property type="molecule type" value="Genomic_DNA"/>
</dbReference>
<feature type="transmembrane region" description="Helical" evidence="9">
    <location>
        <begin position="441"/>
        <end position="458"/>
    </location>
</feature>
<keyword evidence="11" id="KW-1185">Reference proteome</keyword>
<feature type="transmembrane region" description="Helical" evidence="9">
    <location>
        <begin position="167"/>
        <end position="185"/>
    </location>
</feature>
<evidence type="ECO:0008006" key="12">
    <source>
        <dbReference type="Google" id="ProtNLM"/>
    </source>
</evidence>
<feature type="transmembrane region" description="Helical" evidence="9">
    <location>
        <begin position="98"/>
        <end position="117"/>
    </location>
</feature>
<comment type="caution">
    <text evidence="10">The sequence shown here is derived from an EMBL/GenBank/DDBJ whole genome shotgun (WGS) entry which is preliminary data.</text>
</comment>
<evidence type="ECO:0000256" key="3">
    <source>
        <dbReference type="ARBA" id="ARBA00022448"/>
    </source>
</evidence>
<feature type="transmembrane region" description="Helical" evidence="9">
    <location>
        <begin position="321"/>
        <end position="340"/>
    </location>
</feature>
<dbReference type="Pfam" id="PF02133">
    <property type="entry name" value="Transp_cyt_pur"/>
    <property type="match status" value="1"/>
</dbReference>
<evidence type="ECO:0000313" key="11">
    <source>
        <dbReference type="Proteomes" id="UP001518140"/>
    </source>
</evidence>
<dbReference type="InterPro" id="IPR026030">
    <property type="entry name" value="Pur-cyt_permease_Fcy2/21/22"/>
</dbReference>
<comment type="similarity">
    <text evidence="2 7">Belongs to the purine-cytosine permease (2.A.39) family.</text>
</comment>
<proteinExistence type="inferred from homology"/>
<keyword evidence="4 9" id="KW-0812">Transmembrane</keyword>
<evidence type="ECO:0000256" key="7">
    <source>
        <dbReference type="PIRNR" id="PIRNR002744"/>
    </source>
</evidence>
<protein>
    <recommendedName>
        <fullName evidence="12">Cytosine permease</fullName>
    </recommendedName>
</protein>
<feature type="transmembrane region" description="Helical" evidence="9">
    <location>
        <begin position="279"/>
        <end position="301"/>
    </location>
</feature>
<accession>A0ABX0DMC5</accession>
<name>A0ABX0DMC5_9ACTN</name>
<feature type="transmembrane region" description="Helical" evidence="9">
    <location>
        <begin position="408"/>
        <end position="429"/>
    </location>
</feature>
<evidence type="ECO:0000256" key="2">
    <source>
        <dbReference type="ARBA" id="ARBA00008974"/>
    </source>
</evidence>
<dbReference type="Proteomes" id="UP001518140">
    <property type="component" value="Unassembled WGS sequence"/>
</dbReference>
<dbReference type="PANTHER" id="PTHR31806:SF1">
    <property type="entry name" value="PURINE-CYTOSINE PERMEASE FCY2-RELATED"/>
    <property type="match status" value="1"/>
</dbReference>
<evidence type="ECO:0000256" key="9">
    <source>
        <dbReference type="SAM" id="Phobius"/>
    </source>
</evidence>
<reference evidence="10 11" key="1">
    <citation type="submission" date="2020-02" db="EMBL/GenBank/DDBJ databases">
        <title>Whole-genome analyses of novel actinobacteria.</title>
        <authorList>
            <person name="Sahin N."/>
            <person name="Tokatli A."/>
        </authorList>
    </citation>
    <scope>NUCLEOTIDE SEQUENCE [LARGE SCALE GENOMIC DNA]</scope>
    <source>
        <strain evidence="10 11">YC419</strain>
    </source>
</reference>
<dbReference type="PANTHER" id="PTHR31806">
    <property type="entry name" value="PURINE-CYTOSINE PERMEASE FCY2-RELATED"/>
    <property type="match status" value="1"/>
</dbReference>
<sequence length="491" mass="51232">MTGTPATEAGIELHHVDPVPESHRRGRPRDLFHVWFASNLNVGNAIFGAIIYSVCRNIALALLAAVIGNLVGTVLMALHSIQGARLGIPQLIQSRGQFGYLGALVPVVVGSVMYVGFTVSVSLAGGIALKVATGGRIPLPLAICLIAALSVLPALMGNRAIHAVARYATWPLTISLIVVSGYTIVRGDGVAVTSGPVSLASFLAGTGVAVTFALTYATAVSDYSRYLPHDASGRAVFWWTAAGVFLSSTFCCVVGVLLAANFAAADLFQSASAALGGGALATVVLVVTALGLAVTNMLNLYGGMLNLITGLSTFVKISNSFRTRAAMMLPTLVIGLGLAVTASQDFTGNLTAFLSFLLLLLIPWGAVNLVDFYLVQHGEYDVPGMYIRSGKYWSDPGTWTHNGVNLKVLIAFVVGVVSGVPAMSNAWYVGPIARHFSNADLSWIPGMVVTSVVYLALVRVGRGARGESFTAVASRHQTPSVTRTPSSGAQA</sequence>
<dbReference type="InterPro" id="IPR001248">
    <property type="entry name" value="Pur-cyt_permease"/>
</dbReference>
<feature type="region of interest" description="Disordered" evidence="8">
    <location>
        <begin position="1"/>
        <end position="24"/>
    </location>
</feature>
<keyword evidence="3 7" id="KW-0813">Transport</keyword>
<gene>
    <name evidence="10" type="ORF">G6048_12910</name>
</gene>
<evidence type="ECO:0000256" key="4">
    <source>
        <dbReference type="ARBA" id="ARBA00022692"/>
    </source>
</evidence>
<organism evidence="10 11">
    <name type="scientific">Streptomyces ureilyticus</name>
    <dbReference type="NCBI Taxonomy" id="1775131"/>
    <lineage>
        <taxon>Bacteria</taxon>
        <taxon>Bacillati</taxon>
        <taxon>Actinomycetota</taxon>
        <taxon>Actinomycetes</taxon>
        <taxon>Kitasatosporales</taxon>
        <taxon>Streptomycetaceae</taxon>
        <taxon>Streptomyces</taxon>
    </lineage>
</organism>
<evidence type="ECO:0000313" key="10">
    <source>
        <dbReference type="EMBL" id="NGO43032.1"/>
    </source>
</evidence>
<evidence type="ECO:0000256" key="5">
    <source>
        <dbReference type="ARBA" id="ARBA00022989"/>
    </source>
</evidence>
<dbReference type="Gene3D" id="1.10.4160.10">
    <property type="entry name" value="Hydantoin permease"/>
    <property type="match status" value="1"/>
</dbReference>
<feature type="transmembrane region" description="Helical" evidence="9">
    <location>
        <begin position="58"/>
        <end position="78"/>
    </location>
</feature>